<comment type="caution">
    <text evidence="1">The sequence shown here is derived from an EMBL/GenBank/DDBJ whole genome shotgun (WGS) entry which is preliminary data.</text>
</comment>
<proteinExistence type="predicted"/>
<organism evidence="1">
    <name type="scientific">Daucus carota subsp. sativus</name>
    <name type="common">Carrot</name>
    <dbReference type="NCBI Taxonomy" id="79200"/>
    <lineage>
        <taxon>Eukaryota</taxon>
        <taxon>Viridiplantae</taxon>
        <taxon>Streptophyta</taxon>
        <taxon>Embryophyta</taxon>
        <taxon>Tracheophyta</taxon>
        <taxon>Spermatophyta</taxon>
        <taxon>Magnoliopsida</taxon>
        <taxon>eudicotyledons</taxon>
        <taxon>Gunneridae</taxon>
        <taxon>Pentapetalae</taxon>
        <taxon>asterids</taxon>
        <taxon>campanulids</taxon>
        <taxon>Apiales</taxon>
        <taxon>Apiaceae</taxon>
        <taxon>Apioideae</taxon>
        <taxon>Scandiceae</taxon>
        <taxon>Daucinae</taxon>
        <taxon>Daucus</taxon>
        <taxon>Daucus sect. Daucus</taxon>
    </lineage>
</organism>
<name>A0A175YKB3_DAUCS</name>
<gene>
    <name evidence="1" type="ORF">DCAR_028559</name>
</gene>
<sequence>MAMNVISHNTSSFSVLPESNEDIVDAGDFKVVKDEKEDIQKELIALGALKWRKTPSLAETSRNGTKAAKIVNVKVSPRPIQQPR</sequence>
<protein>
    <submittedName>
        <fullName evidence="1">Uncharacterized protein</fullName>
    </submittedName>
</protein>
<dbReference type="AlphaFoldDB" id="A0A175YKB3"/>
<reference evidence="1" key="1">
    <citation type="journal article" date="2016" name="Nat. Genet.">
        <title>A high-quality carrot genome assembly provides new insights into carotenoid accumulation and asterid genome evolution.</title>
        <authorList>
            <person name="Iorizzo M."/>
            <person name="Ellison S."/>
            <person name="Senalik D."/>
            <person name="Zeng P."/>
            <person name="Satapoomin P."/>
            <person name="Huang J."/>
            <person name="Bowman M."/>
            <person name="Iovene M."/>
            <person name="Sanseverino W."/>
            <person name="Cavagnaro P."/>
            <person name="Yildiz M."/>
            <person name="Macko-Podgorni A."/>
            <person name="Moranska E."/>
            <person name="Grzebelus E."/>
            <person name="Grzebelus D."/>
            <person name="Ashrafi H."/>
            <person name="Zheng Z."/>
            <person name="Cheng S."/>
            <person name="Spooner D."/>
            <person name="Van Deynze A."/>
            <person name="Simon P."/>
        </authorList>
    </citation>
    <scope>NUCLEOTIDE SEQUENCE [LARGE SCALE GENOMIC DNA]</scope>
    <source>
        <tissue evidence="1">Leaf</tissue>
    </source>
</reference>
<accession>A0A175YKB3</accession>
<evidence type="ECO:0000313" key="1">
    <source>
        <dbReference type="EMBL" id="KZM84019.1"/>
    </source>
</evidence>
<dbReference type="Gramene" id="KZM84019">
    <property type="protein sequence ID" value="KZM84019"/>
    <property type="gene ID" value="DCAR_028559"/>
</dbReference>
<dbReference type="EMBL" id="LNRQ01000008">
    <property type="protein sequence ID" value="KZM84019.1"/>
    <property type="molecule type" value="Genomic_DNA"/>
</dbReference>